<dbReference type="EMBL" id="JACGZW010000004">
    <property type="protein sequence ID" value="MBB1153883.1"/>
    <property type="molecule type" value="Genomic_DNA"/>
</dbReference>
<keyword evidence="1" id="KW-0812">Transmembrane</keyword>
<comment type="caution">
    <text evidence="2">The sequence shown here is derived from an EMBL/GenBank/DDBJ whole genome shotgun (WGS) entry which is preliminary data.</text>
</comment>
<accession>A0A7W3ZAN4</accession>
<protein>
    <submittedName>
        <fullName evidence="2">Uncharacterized protein</fullName>
    </submittedName>
</protein>
<proteinExistence type="predicted"/>
<gene>
    <name evidence="2" type="ORF">H4281_12140</name>
</gene>
<evidence type="ECO:0000256" key="1">
    <source>
        <dbReference type="SAM" id="Phobius"/>
    </source>
</evidence>
<keyword evidence="1" id="KW-1133">Transmembrane helix</keyword>
<organism evidence="2 3">
    <name type="scientific">Amycolatopsis dendrobii</name>
    <dbReference type="NCBI Taxonomy" id="2760662"/>
    <lineage>
        <taxon>Bacteria</taxon>
        <taxon>Bacillati</taxon>
        <taxon>Actinomycetota</taxon>
        <taxon>Actinomycetes</taxon>
        <taxon>Pseudonocardiales</taxon>
        <taxon>Pseudonocardiaceae</taxon>
        <taxon>Amycolatopsis</taxon>
    </lineage>
</organism>
<keyword evidence="3" id="KW-1185">Reference proteome</keyword>
<feature type="transmembrane region" description="Helical" evidence="1">
    <location>
        <begin position="54"/>
        <end position="72"/>
    </location>
</feature>
<name>A0A7W3ZAN4_9PSEU</name>
<dbReference type="Proteomes" id="UP000526734">
    <property type="component" value="Unassembled WGS sequence"/>
</dbReference>
<reference evidence="2 3" key="1">
    <citation type="submission" date="2020-08" db="EMBL/GenBank/DDBJ databases">
        <title>Amycolatopsis sp. nov. DR6-1 isolated from Dendrobium heterocarpum.</title>
        <authorList>
            <person name="Tedsree N."/>
            <person name="Kuncharoen N."/>
            <person name="Likhitwitayawuid K."/>
            <person name="Tanasupawat S."/>
        </authorList>
    </citation>
    <scope>NUCLEOTIDE SEQUENCE [LARGE SCALE GENOMIC DNA]</scope>
    <source>
        <strain evidence="2 3">DR6-1</strain>
    </source>
</reference>
<keyword evidence="1" id="KW-0472">Membrane</keyword>
<sequence length="182" mass="20308">MYPLAEGEQLLWSGRPQRYPRRYANYHGYVVAIVAFAALAAIGVVGTVKFGVEIALFALWPGFFGLVLGLAVERNRQRKVLLGVLTYLVTDRRLVFVADRPSGAEFRWVWLPDLGEPRVRDHGDGTGTVGFGASLRDWLRDQQFRAQSSLATMVPELIAIEDPEHVAELISQNAPRSPLPHQ</sequence>
<evidence type="ECO:0000313" key="3">
    <source>
        <dbReference type="Proteomes" id="UP000526734"/>
    </source>
</evidence>
<evidence type="ECO:0000313" key="2">
    <source>
        <dbReference type="EMBL" id="MBB1153883.1"/>
    </source>
</evidence>
<dbReference type="RefSeq" id="WP_182890989.1">
    <property type="nucleotide sequence ID" value="NZ_JACGZW010000004.1"/>
</dbReference>
<feature type="transmembrane region" description="Helical" evidence="1">
    <location>
        <begin position="26"/>
        <end position="48"/>
    </location>
</feature>
<dbReference type="AlphaFoldDB" id="A0A7W3ZAN4"/>